<keyword evidence="2" id="KW-1133">Transmembrane helix</keyword>
<accession>A0A0F9LTB7</accession>
<feature type="transmembrane region" description="Helical" evidence="2">
    <location>
        <begin position="410"/>
        <end position="434"/>
    </location>
</feature>
<feature type="non-terminal residue" evidence="3">
    <location>
        <position position="1"/>
    </location>
</feature>
<protein>
    <submittedName>
        <fullName evidence="3">Uncharacterized protein</fullName>
    </submittedName>
</protein>
<keyword evidence="2" id="KW-0472">Membrane</keyword>
<reference evidence="3" key="1">
    <citation type="journal article" date="2015" name="Nature">
        <title>Complex archaea that bridge the gap between prokaryotes and eukaryotes.</title>
        <authorList>
            <person name="Spang A."/>
            <person name="Saw J.H."/>
            <person name="Jorgensen S.L."/>
            <person name="Zaremba-Niedzwiedzka K."/>
            <person name="Martijn J."/>
            <person name="Lind A.E."/>
            <person name="van Eijk R."/>
            <person name="Schleper C."/>
            <person name="Guy L."/>
            <person name="Ettema T.J."/>
        </authorList>
    </citation>
    <scope>NUCLEOTIDE SEQUENCE</scope>
</reference>
<sequence length="1107" mass="123980">LVSQRATLESRRQNIRGISLPDLTAAQVREQTRQSIIARQGRVGELERLKTVEIKKLDPFEKELTKFEQSIISVESQLASQRQRQSDFEQAKKLFRKGLVDPGASPQIKKFIREFQAGREIALTKQIREAVAKIEEKGLKAIPEIVRGKLVAIKAAPIIKPVVVPREKITFGQPEKFARSFQQATGSTSFTIAIPTRRENGKIRVQDFNFRFEDGKLVKSTPTGTALLTEEQFLEADRRRREKIPGFTFGTTIPTIPRPKAILALGELPPPVGIIEPPSKIKQFFRKIEKKIPVEKRGIVKFLGLEREIVRPGVIPTLVPPAELVTADIRPFIPTGEGTAIVTPRQKTFFEKSNINPKDPSSIKLFEEVQRIESEFDNELISESVANQRLETASDDFTQAQIKKGVPRDLAFGVAFGIIAALPFVGIPAQIALAGDIILKRREIVKQFQKFPRETALSTASFIVGGLIGSGTVKGIRAKLPAEIKPETLRSAVFLTLKQKNKLIKSVAEIDSTIRVSLERGKVTDTTAYRIVTADGRKFDILEFSKVIGKAPDKVTILKGAKEFIGLEVGRGAKGEVLLGRAAQVLIGSRGETFIRAIRLKLARTPQGKLVQRFFGRGQVFDIVQRTKQVGVITAGKLQRISLETKTGIVRVSTAKANLIRRSLKVIDEIKKGKRINLNLIRTLINIQKRLDGEKPFTSKEFLDAGSKTLTNTEILTILEKLSLSGILKITPELRAGKLVAIEKRVGIGVAITKPIIEKIPLKKPTPLKVTFPPVKKPPILKPKITELKDKFGRFRESKLVRADKKKVTQKPFQSGVREIVRVPSRDPFPLEEIPTRFPPGALAPGIALALARPLRAFTLPRTAPRVTTTFGERLNTKTLTAQILSLKNQTRQLERMRTQLKQVTSPSQFTQSRLKNVQDTIVKLRLSLRQFQRLRNFTRQVPTRTVKITGGGGKVILFPSASEVKVKRKLVSPILPISRTGYNVFVKSRGKFKRVNINPLRKSRALDLGSFVTDQSLAATFKISKTNVKAKPPKIKFPKGYFLRTNKKFRAKLIKGKPVKNLAVEKKKFRLDTLREVNKIQAARFISQLRKTALKKIKPFKFKRIK</sequence>
<comment type="caution">
    <text evidence="3">The sequence shown here is derived from an EMBL/GenBank/DDBJ whole genome shotgun (WGS) entry which is preliminary data.</text>
</comment>
<keyword evidence="1" id="KW-0175">Coiled coil</keyword>
<name>A0A0F9LTB7_9ZZZZ</name>
<dbReference type="AlphaFoldDB" id="A0A0F9LTB7"/>
<gene>
    <name evidence="3" type="ORF">LCGC14_1176130</name>
</gene>
<evidence type="ECO:0000256" key="2">
    <source>
        <dbReference type="SAM" id="Phobius"/>
    </source>
</evidence>
<evidence type="ECO:0000313" key="3">
    <source>
        <dbReference type="EMBL" id="KKM96638.1"/>
    </source>
</evidence>
<feature type="coiled-coil region" evidence="1">
    <location>
        <begin position="884"/>
        <end position="935"/>
    </location>
</feature>
<keyword evidence="2" id="KW-0812">Transmembrane</keyword>
<organism evidence="3">
    <name type="scientific">marine sediment metagenome</name>
    <dbReference type="NCBI Taxonomy" id="412755"/>
    <lineage>
        <taxon>unclassified sequences</taxon>
        <taxon>metagenomes</taxon>
        <taxon>ecological metagenomes</taxon>
    </lineage>
</organism>
<evidence type="ECO:0000256" key="1">
    <source>
        <dbReference type="SAM" id="Coils"/>
    </source>
</evidence>
<proteinExistence type="predicted"/>
<dbReference type="EMBL" id="LAZR01005855">
    <property type="protein sequence ID" value="KKM96638.1"/>
    <property type="molecule type" value="Genomic_DNA"/>
</dbReference>